<feature type="region of interest" description="Disordered" evidence="1">
    <location>
        <begin position="56"/>
        <end position="99"/>
    </location>
</feature>
<keyword evidence="3" id="KW-1185">Reference proteome</keyword>
<evidence type="ECO:0000313" key="2">
    <source>
        <dbReference type="EMBL" id="RKO99866.1"/>
    </source>
</evidence>
<evidence type="ECO:0000313" key="3">
    <source>
        <dbReference type="Proteomes" id="UP000274922"/>
    </source>
</evidence>
<dbReference type="InterPro" id="IPR011992">
    <property type="entry name" value="EF-hand-dom_pair"/>
</dbReference>
<dbReference type="EMBL" id="ML014251">
    <property type="protein sequence ID" value="RKO99866.1"/>
    <property type="molecule type" value="Genomic_DNA"/>
</dbReference>
<dbReference type="Proteomes" id="UP000274922">
    <property type="component" value="Unassembled WGS sequence"/>
</dbReference>
<feature type="compositionally biased region" description="Low complexity" evidence="1">
    <location>
        <begin position="23"/>
        <end position="32"/>
    </location>
</feature>
<evidence type="ECO:0008006" key="4">
    <source>
        <dbReference type="Google" id="ProtNLM"/>
    </source>
</evidence>
<evidence type="ECO:0000256" key="1">
    <source>
        <dbReference type="SAM" id="MobiDB-lite"/>
    </source>
</evidence>
<reference evidence="3" key="1">
    <citation type="journal article" date="2018" name="Nat. Microbiol.">
        <title>Leveraging single-cell genomics to expand the fungal tree of life.</title>
        <authorList>
            <person name="Ahrendt S.R."/>
            <person name="Quandt C.A."/>
            <person name="Ciobanu D."/>
            <person name="Clum A."/>
            <person name="Salamov A."/>
            <person name="Andreopoulos B."/>
            <person name="Cheng J.F."/>
            <person name="Woyke T."/>
            <person name="Pelin A."/>
            <person name="Henrissat B."/>
            <person name="Reynolds N.K."/>
            <person name="Benny G.L."/>
            <person name="Smith M.E."/>
            <person name="James T.Y."/>
            <person name="Grigoriev I.V."/>
        </authorList>
    </citation>
    <scope>NUCLEOTIDE SEQUENCE [LARGE SCALE GENOMIC DNA]</scope>
    <source>
        <strain evidence="3">ATCC 52028</strain>
    </source>
</reference>
<feature type="compositionally biased region" description="Low complexity" evidence="1">
    <location>
        <begin position="59"/>
        <end position="99"/>
    </location>
</feature>
<dbReference type="SUPFAM" id="SSF47473">
    <property type="entry name" value="EF-hand"/>
    <property type="match status" value="1"/>
</dbReference>
<accession>A0A4P9X472</accession>
<organism evidence="2 3">
    <name type="scientific">Caulochytrium protostelioides</name>
    <dbReference type="NCBI Taxonomy" id="1555241"/>
    <lineage>
        <taxon>Eukaryota</taxon>
        <taxon>Fungi</taxon>
        <taxon>Fungi incertae sedis</taxon>
        <taxon>Chytridiomycota</taxon>
        <taxon>Chytridiomycota incertae sedis</taxon>
        <taxon>Chytridiomycetes</taxon>
        <taxon>Caulochytriales</taxon>
        <taxon>Caulochytriaceae</taxon>
        <taxon>Caulochytrium</taxon>
    </lineage>
</organism>
<feature type="region of interest" description="Disordered" evidence="1">
    <location>
        <begin position="1"/>
        <end position="38"/>
    </location>
</feature>
<dbReference type="AlphaFoldDB" id="A0A4P9X472"/>
<protein>
    <recommendedName>
        <fullName evidence="4">EF-hand domain-containing protein</fullName>
    </recommendedName>
</protein>
<gene>
    <name evidence="2" type="ORF">CXG81DRAFT_27404</name>
</gene>
<proteinExistence type="predicted"/>
<name>A0A4P9X472_9FUNG</name>
<sequence length="314" mass="30680">MPPKTPGSAGKNKKSGKKKDAPAEPTVAPTPALISQTTATFRTFAREVVIAITPPPAPTAASPAPSAATASEPRAATSAGSKSGSAGSATARTAAAPSERGSVSAAAASAAAAGAGVAPTAPAPAPATTTKLCIEVRDAPTVMRALGLAATNAVLGGWMLAMAQHTAEAAGISDRTMILQTGSEGPAVSAAAAGGGGTDALSLAAAASSTAASCDGILAAAGVPGSTLIPLDSFLAVALPLLAGGQAPVPDDEALYRALCVLDASGTEQLTTDELREAFAEGPEGFEVGGVEMEEMLHAYKGFNNLEIVELLRV</sequence>